<comment type="caution">
    <text evidence="6">The sequence shown here is derived from an EMBL/GenBank/DDBJ whole genome shotgun (WGS) entry which is preliminary data.</text>
</comment>
<dbReference type="CDD" id="cd08161">
    <property type="entry name" value="SET"/>
    <property type="match status" value="1"/>
</dbReference>
<evidence type="ECO:0000256" key="2">
    <source>
        <dbReference type="ARBA" id="ARBA00022771"/>
    </source>
</evidence>
<dbReference type="OrthoDB" id="5945798at2759"/>
<feature type="domain" description="MYND-type" evidence="5">
    <location>
        <begin position="53"/>
        <end position="111"/>
    </location>
</feature>
<keyword evidence="2 4" id="KW-0863">Zinc-finger</keyword>
<dbReference type="PANTHER" id="PTHR12197:SF251">
    <property type="entry name" value="EG:BACR7C10.4 PROTEIN"/>
    <property type="match status" value="1"/>
</dbReference>
<evidence type="ECO:0000259" key="5">
    <source>
        <dbReference type="PROSITE" id="PS50865"/>
    </source>
</evidence>
<keyword evidence="7" id="KW-1185">Reference proteome</keyword>
<proteinExistence type="predicted"/>
<dbReference type="EMBL" id="JAGPXC010000007">
    <property type="protein sequence ID" value="KAH6648315.1"/>
    <property type="molecule type" value="Genomic_DNA"/>
</dbReference>
<dbReference type="GO" id="GO:0008270">
    <property type="term" value="F:zinc ion binding"/>
    <property type="evidence" value="ECO:0007669"/>
    <property type="project" value="UniProtKB-KW"/>
</dbReference>
<keyword evidence="1" id="KW-0479">Metal-binding</keyword>
<dbReference type="PANTHER" id="PTHR12197">
    <property type="entry name" value="HISTONE-LYSINE N-METHYLTRANSFERASE SMYD"/>
    <property type="match status" value="1"/>
</dbReference>
<evidence type="ECO:0000313" key="6">
    <source>
        <dbReference type="EMBL" id="KAH6648315.1"/>
    </source>
</evidence>
<dbReference type="Gene3D" id="6.10.140.2220">
    <property type="match status" value="1"/>
</dbReference>
<dbReference type="SUPFAM" id="SSF144232">
    <property type="entry name" value="HIT/MYND zinc finger-like"/>
    <property type="match status" value="1"/>
</dbReference>
<dbReference type="GeneID" id="70132311"/>
<evidence type="ECO:0000256" key="3">
    <source>
        <dbReference type="ARBA" id="ARBA00022833"/>
    </source>
</evidence>
<dbReference type="AlphaFoldDB" id="A0A9P8UE75"/>
<evidence type="ECO:0000313" key="7">
    <source>
        <dbReference type="Proteomes" id="UP000758603"/>
    </source>
</evidence>
<sequence>MSGNEFVEVKESGINGAGRGLFATENFEPGDVVLAIGRPQVAELDMDRLKDTCAWCFQRGATDPTERAYSASMGLPTGFIEVKTCTGCHKVSYCSKKCQARAWKAEHKYECKVLAPSDRPDLPDVVRAVIKLLGRLKAEGNKDERMKDILSFRPFAPGGKGLEDFSRQNKKLFDDFSMLAFAAWKYTGEPKIEGVDSHTVAKAFLFNVRIRSPGGFV</sequence>
<keyword evidence="3" id="KW-0862">Zinc</keyword>
<evidence type="ECO:0000256" key="4">
    <source>
        <dbReference type="PROSITE-ProRule" id="PRU00134"/>
    </source>
</evidence>
<dbReference type="Proteomes" id="UP000758603">
    <property type="component" value="Unassembled WGS sequence"/>
</dbReference>
<organism evidence="6 7">
    <name type="scientific">Truncatella angustata</name>
    <dbReference type="NCBI Taxonomy" id="152316"/>
    <lineage>
        <taxon>Eukaryota</taxon>
        <taxon>Fungi</taxon>
        <taxon>Dikarya</taxon>
        <taxon>Ascomycota</taxon>
        <taxon>Pezizomycotina</taxon>
        <taxon>Sordariomycetes</taxon>
        <taxon>Xylariomycetidae</taxon>
        <taxon>Amphisphaeriales</taxon>
        <taxon>Sporocadaceae</taxon>
        <taxon>Truncatella</taxon>
    </lineage>
</organism>
<gene>
    <name evidence="6" type="ORF">BKA67DRAFT_574393</name>
</gene>
<accession>A0A9P8UE75</accession>
<dbReference type="GO" id="GO:0005634">
    <property type="term" value="C:nucleus"/>
    <property type="evidence" value="ECO:0007669"/>
    <property type="project" value="TreeGrafter"/>
</dbReference>
<dbReference type="InterPro" id="IPR002893">
    <property type="entry name" value="Znf_MYND"/>
</dbReference>
<reference evidence="6" key="1">
    <citation type="journal article" date="2021" name="Nat. Commun.">
        <title>Genetic determinants of endophytism in the Arabidopsis root mycobiome.</title>
        <authorList>
            <person name="Mesny F."/>
            <person name="Miyauchi S."/>
            <person name="Thiergart T."/>
            <person name="Pickel B."/>
            <person name="Atanasova L."/>
            <person name="Karlsson M."/>
            <person name="Huettel B."/>
            <person name="Barry K.W."/>
            <person name="Haridas S."/>
            <person name="Chen C."/>
            <person name="Bauer D."/>
            <person name="Andreopoulos W."/>
            <person name="Pangilinan J."/>
            <person name="LaButti K."/>
            <person name="Riley R."/>
            <person name="Lipzen A."/>
            <person name="Clum A."/>
            <person name="Drula E."/>
            <person name="Henrissat B."/>
            <person name="Kohler A."/>
            <person name="Grigoriev I.V."/>
            <person name="Martin F.M."/>
            <person name="Hacquard S."/>
        </authorList>
    </citation>
    <scope>NUCLEOTIDE SEQUENCE</scope>
    <source>
        <strain evidence="6">MPI-SDFR-AT-0073</strain>
    </source>
</reference>
<protein>
    <recommendedName>
        <fullName evidence="5">MYND-type domain-containing protein</fullName>
    </recommendedName>
</protein>
<dbReference type="PROSITE" id="PS50865">
    <property type="entry name" value="ZF_MYND_2"/>
    <property type="match status" value="1"/>
</dbReference>
<name>A0A9P8UE75_9PEZI</name>
<dbReference type="RefSeq" id="XP_045954822.1">
    <property type="nucleotide sequence ID" value="XM_046103419.1"/>
</dbReference>
<dbReference type="Pfam" id="PF01753">
    <property type="entry name" value="zf-MYND"/>
    <property type="match status" value="1"/>
</dbReference>
<dbReference type="InterPro" id="IPR050869">
    <property type="entry name" value="H3K4_H4K5_MeTrfase"/>
</dbReference>
<evidence type="ECO:0000256" key="1">
    <source>
        <dbReference type="ARBA" id="ARBA00022723"/>
    </source>
</evidence>